<dbReference type="OrthoDB" id="8686772at2"/>
<evidence type="ECO:0000313" key="3">
    <source>
        <dbReference type="Proteomes" id="UP000245911"/>
    </source>
</evidence>
<evidence type="ECO:0000313" key="2">
    <source>
        <dbReference type="EMBL" id="PVH30509.1"/>
    </source>
</evidence>
<keyword evidence="1" id="KW-0732">Signal</keyword>
<dbReference type="Proteomes" id="UP000245911">
    <property type="component" value="Unassembled WGS sequence"/>
</dbReference>
<gene>
    <name evidence="2" type="ORF">DDE20_02950</name>
</gene>
<dbReference type="AlphaFoldDB" id="A0A2T8HYN8"/>
<feature type="signal peptide" evidence="1">
    <location>
        <begin position="1"/>
        <end position="17"/>
    </location>
</feature>
<feature type="chain" id="PRO_5015692674" description="DUF4157 domain-containing protein" evidence="1">
    <location>
        <begin position="18"/>
        <end position="224"/>
    </location>
</feature>
<name>A0A2T8HYN8_9RHOB</name>
<evidence type="ECO:0008006" key="4">
    <source>
        <dbReference type="Google" id="ProtNLM"/>
    </source>
</evidence>
<protein>
    <recommendedName>
        <fullName evidence="4">DUF4157 domain-containing protein</fullName>
    </recommendedName>
</protein>
<sequence length="224" mass="25623">MRILITLLIFLSLSACGRPLTIHETELASRLFGDGLDSTQVRFSASRVIGLREHQFRARPQTTCRERIVPPPTTEILTGRTAGVTLWNHIRVRDDLMQEDFVRLPDGTMPLGLAMFFAHEVTHVWQWQNRATTGYSPLRVGLEHQRGVDPYLFDADHAPNFSDYGYEQQASLVEEYVCCAALDPQGRRTERLHALLSQVMEPRDLPDWPVRIPWRDAQTRGICS</sequence>
<dbReference type="RefSeq" id="WP_116556928.1">
    <property type="nucleotide sequence ID" value="NZ_QDKM01000001.1"/>
</dbReference>
<organism evidence="2 3">
    <name type="scientific">Pararhodobacter oceanensis</name>
    <dbReference type="NCBI Taxonomy" id="2172121"/>
    <lineage>
        <taxon>Bacteria</taxon>
        <taxon>Pseudomonadati</taxon>
        <taxon>Pseudomonadota</taxon>
        <taxon>Alphaproteobacteria</taxon>
        <taxon>Rhodobacterales</taxon>
        <taxon>Paracoccaceae</taxon>
        <taxon>Pararhodobacter</taxon>
    </lineage>
</organism>
<evidence type="ECO:0000256" key="1">
    <source>
        <dbReference type="SAM" id="SignalP"/>
    </source>
</evidence>
<dbReference type="EMBL" id="QDKM01000001">
    <property type="protein sequence ID" value="PVH30509.1"/>
    <property type="molecule type" value="Genomic_DNA"/>
</dbReference>
<reference evidence="2 3" key="1">
    <citation type="submission" date="2018-04" db="EMBL/GenBank/DDBJ databases">
        <title>Pararhodobacter oceanense sp. nov., isolated from marine intertidal sediment.</title>
        <authorList>
            <person name="Wang X.-L."/>
            <person name="Du Z.-J."/>
        </authorList>
    </citation>
    <scope>NUCLEOTIDE SEQUENCE [LARGE SCALE GENOMIC DNA]</scope>
    <source>
        <strain evidence="2 3">AM505</strain>
    </source>
</reference>
<proteinExistence type="predicted"/>
<dbReference type="PROSITE" id="PS51257">
    <property type="entry name" value="PROKAR_LIPOPROTEIN"/>
    <property type="match status" value="1"/>
</dbReference>
<accession>A0A2T8HYN8</accession>
<comment type="caution">
    <text evidence="2">The sequence shown here is derived from an EMBL/GenBank/DDBJ whole genome shotgun (WGS) entry which is preliminary data.</text>
</comment>
<keyword evidence="3" id="KW-1185">Reference proteome</keyword>